<feature type="domain" description="Copper resistance protein D" evidence="12">
    <location>
        <begin position="310"/>
        <end position="409"/>
    </location>
</feature>
<dbReference type="EMBL" id="LAJE02000115">
    <property type="protein sequence ID" value="OEO31886.1"/>
    <property type="molecule type" value="Genomic_DNA"/>
</dbReference>
<keyword evidence="2" id="KW-1003">Cell membrane</keyword>
<feature type="chain" id="PRO_5009190501" description="Copper resistance protein CopC" evidence="10">
    <location>
        <begin position="30"/>
        <end position="530"/>
    </location>
</feature>
<evidence type="ECO:0000256" key="9">
    <source>
        <dbReference type="SAM" id="Phobius"/>
    </source>
</evidence>
<dbReference type="Pfam" id="PF04234">
    <property type="entry name" value="CopC"/>
    <property type="match status" value="1"/>
</dbReference>
<evidence type="ECO:0000256" key="5">
    <source>
        <dbReference type="ARBA" id="ARBA00022729"/>
    </source>
</evidence>
<dbReference type="GO" id="GO:0005507">
    <property type="term" value="F:copper ion binding"/>
    <property type="evidence" value="ECO:0007669"/>
    <property type="project" value="InterPro"/>
</dbReference>
<evidence type="ECO:0000256" key="8">
    <source>
        <dbReference type="ARBA" id="ARBA00023136"/>
    </source>
</evidence>
<evidence type="ECO:0000256" key="7">
    <source>
        <dbReference type="ARBA" id="ARBA00023008"/>
    </source>
</evidence>
<comment type="subcellular location">
    <subcellularLocation>
        <location evidence="1">Cell membrane</location>
        <topology evidence="1">Multi-pass membrane protein</topology>
    </subcellularLocation>
</comment>
<evidence type="ECO:0000313" key="13">
    <source>
        <dbReference type="EMBL" id="OEO31886.1"/>
    </source>
</evidence>
<dbReference type="GO" id="GO:0046688">
    <property type="term" value="P:response to copper ion"/>
    <property type="evidence" value="ECO:0007669"/>
    <property type="project" value="InterPro"/>
</dbReference>
<evidence type="ECO:0000256" key="3">
    <source>
        <dbReference type="ARBA" id="ARBA00022692"/>
    </source>
</evidence>
<dbReference type="GO" id="GO:0006825">
    <property type="term" value="P:copper ion transport"/>
    <property type="evidence" value="ECO:0007669"/>
    <property type="project" value="InterPro"/>
</dbReference>
<evidence type="ECO:0000256" key="10">
    <source>
        <dbReference type="SAM" id="SignalP"/>
    </source>
</evidence>
<name>A0A1E5XTH5_9HYPH</name>
<keyword evidence="7" id="KW-0186">Copper</keyword>
<feature type="transmembrane region" description="Helical" evidence="9">
    <location>
        <begin position="247"/>
        <end position="267"/>
    </location>
</feature>
<dbReference type="Proteomes" id="UP000095463">
    <property type="component" value="Unassembled WGS sequence"/>
</dbReference>
<dbReference type="InterPro" id="IPR032694">
    <property type="entry name" value="CopC/D"/>
</dbReference>
<gene>
    <name evidence="13" type="ORF">VW23_014090</name>
</gene>
<protein>
    <recommendedName>
        <fullName evidence="15">Copper resistance protein CopC</fullName>
    </recommendedName>
</protein>
<evidence type="ECO:0000256" key="1">
    <source>
        <dbReference type="ARBA" id="ARBA00004651"/>
    </source>
</evidence>
<feature type="transmembrane region" description="Helical" evidence="9">
    <location>
        <begin position="215"/>
        <end position="235"/>
    </location>
</feature>
<evidence type="ECO:0000259" key="11">
    <source>
        <dbReference type="Pfam" id="PF04234"/>
    </source>
</evidence>
<dbReference type="PANTHER" id="PTHR34820">
    <property type="entry name" value="INNER MEMBRANE PROTEIN YEBZ"/>
    <property type="match status" value="1"/>
</dbReference>
<dbReference type="SUPFAM" id="SSF81296">
    <property type="entry name" value="E set domains"/>
    <property type="match status" value="1"/>
</dbReference>
<organism evidence="13 14">
    <name type="scientific">Devosia insulae DS-56</name>
    <dbReference type="NCBI Taxonomy" id="1116389"/>
    <lineage>
        <taxon>Bacteria</taxon>
        <taxon>Pseudomonadati</taxon>
        <taxon>Pseudomonadota</taxon>
        <taxon>Alphaproteobacteria</taxon>
        <taxon>Hyphomicrobiales</taxon>
        <taxon>Devosiaceae</taxon>
        <taxon>Devosia</taxon>
    </lineage>
</organism>
<dbReference type="OrthoDB" id="8374223at2"/>
<feature type="transmembrane region" description="Helical" evidence="9">
    <location>
        <begin position="314"/>
        <end position="335"/>
    </location>
</feature>
<keyword evidence="5 10" id="KW-0732">Signal</keyword>
<evidence type="ECO:0000256" key="2">
    <source>
        <dbReference type="ARBA" id="ARBA00022475"/>
    </source>
</evidence>
<dbReference type="InterPro" id="IPR007348">
    <property type="entry name" value="CopC_dom"/>
</dbReference>
<keyword evidence="14" id="KW-1185">Reference proteome</keyword>
<feature type="transmembrane region" description="Helical" evidence="9">
    <location>
        <begin position="145"/>
        <end position="165"/>
    </location>
</feature>
<keyword evidence="4" id="KW-0479">Metal-binding</keyword>
<dbReference type="AlphaFoldDB" id="A0A1E5XTH5"/>
<dbReference type="GO" id="GO:0005886">
    <property type="term" value="C:plasma membrane"/>
    <property type="evidence" value="ECO:0007669"/>
    <property type="project" value="UniProtKB-SubCell"/>
</dbReference>
<reference evidence="13 14" key="1">
    <citation type="journal article" date="2015" name="Genome Announc.">
        <title>Genome Assemblies of Three Soil-Associated Devosia species: D. insulae, D. limi, and D. soli.</title>
        <authorList>
            <person name="Hassan Y.I."/>
            <person name="Lepp D."/>
            <person name="Zhou T."/>
        </authorList>
    </citation>
    <scope>NUCLEOTIDE SEQUENCE [LARGE SCALE GENOMIC DNA]</scope>
    <source>
        <strain evidence="13 14">DS-56</strain>
    </source>
</reference>
<dbReference type="GO" id="GO:0042597">
    <property type="term" value="C:periplasmic space"/>
    <property type="evidence" value="ECO:0007669"/>
    <property type="project" value="InterPro"/>
</dbReference>
<evidence type="ECO:0000259" key="12">
    <source>
        <dbReference type="Pfam" id="PF05425"/>
    </source>
</evidence>
<dbReference type="InterPro" id="IPR014756">
    <property type="entry name" value="Ig_E-set"/>
</dbReference>
<keyword evidence="3 9" id="KW-0812">Transmembrane</keyword>
<evidence type="ECO:0000256" key="6">
    <source>
        <dbReference type="ARBA" id="ARBA00022989"/>
    </source>
</evidence>
<feature type="transmembrane region" description="Helical" evidence="9">
    <location>
        <begin position="177"/>
        <end position="195"/>
    </location>
</feature>
<dbReference type="InterPro" id="IPR014755">
    <property type="entry name" value="Cu-Rt/internalin_Ig-like"/>
</dbReference>
<dbReference type="PANTHER" id="PTHR34820:SF4">
    <property type="entry name" value="INNER MEMBRANE PROTEIN YEBZ"/>
    <property type="match status" value="1"/>
</dbReference>
<feature type="transmembrane region" description="Helical" evidence="9">
    <location>
        <begin position="347"/>
        <end position="371"/>
    </location>
</feature>
<evidence type="ECO:0000256" key="4">
    <source>
        <dbReference type="ARBA" id="ARBA00022723"/>
    </source>
</evidence>
<proteinExistence type="predicted"/>
<feature type="transmembrane region" description="Helical" evidence="9">
    <location>
        <begin position="392"/>
        <end position="411"/>
    </location>
</feature>
<sequence length="530" mass="55295">MRALHSLALLLLAALVASLLMLSAALAHAGLVAADPVDGSVLPAAPSTLTLTFTEPVSPLLFTLVSSDGERRDLTGARSENLNILLPLPPELPRGTHLVSWRVTSADGHPIAGALAFSIGEVGTRPTLIAGTDPLLAGSIWLARAMLYALLFLGVGTTLFGRLVAPLPPTLDRLSQLFCAAGLLLAPLTLGLQGLDALDSGFARLFSAAPWAAALSTSYAATVAAALVAFLASLLSRLSPEGRSGIMLALLATIAAALAPMLSGHAGTAPPTWLSKPAVFVHIAGLLFWVGALLPLGWLLQAGDAPALVALQRFSRLIPLAIVPVILSGLVLALLQLGPPGPAWQSTYVALLLTKLALLLPLFGLAVWNRAALTRPTLAGIDTARRRLRRSIGIELLLVLLVFAVVAGWRFTPPPRVIAELAAQPARTHVHTAAAMADITVTPGRAGASTLSVWLSDAEFGPLEPKSLRVALFNAGLGVERLTRPATLDADGFWRVPLTLPAGGAWSIELDLRIDDFTLLKLSGEIELAP</sequence>
<comment type="caution">
    <text evidence="13">The sequence shown here is derived from an EMBL/GenBank/DDBJ whole genome shotgun (WGS) entry which is preliminary data.</text>
</comment>
<dbReference type="Gene3D" id="2.60.40.1220">
    <property type="match status" value="1"/>
</dbReference>
<evidence type="ECO:0008006" key="15">
    <source>
        <dbReference type="Google" id="ProtNLM"/>
    </source>
</evidence>
<feature type="transmembrane region" description="Helical" evidence="9">
    <location>
        <begin position="279"/>
        <end position="302"/>
    </location>
</feature>
<dbReference type="InterPro" id="IPR008457">
    <property type="entry name" value="Cu-R_CopD_dom"/>
</dbReference>
<evidence type="ECO:0000313" key="14">
    <source>
        <dbReference type="Proteomes" id="UP000095463"/>
    </source>
</evidence>
<dbReference type="RefSeq" id="WP_069908943.1">
    <property type="nucleotide sequence ID" value="NZ_LAJE02000115.1"/>
</dbReference>
<accession>A0A1E5XTH5</accession>
<feature type="signal peptide" evidence="10">
    <location>
        <begin position="1"/>
        <end position="29"/>
    </location>
</feature>
<keyword evidence="6 9" id="KW-1133">Transmembrane helix</keyword>
<dbReference type="Pfam" id="PF05425">
    <property type="entry name" value="CopD"/>
    <property type="match status" value="1"/>
</dbReference>
<keyword evidence="8 9" id="KW-0472">Membrane</keyword>
<feature type="domain" description="CopC" evidence="11">
    <location>
        <begin position="28"/>
        <end position="119"/>
    </location>
</feature>